<keyword evidence="3" id="KW-1185">Reference proteome</keyword>
<reference evidence="2 3" key="1">
    <citation type="journal article" date="2019" name="Commun. Biol.">
        <title>The bagworm genome reveals a unique fibroin gene that provides high tensile strength.</title>
        <authorList>
            <person name="Kono N."/>
            <person name="Nakamura H."/>
            <person name="Ohtoshi R."/>
            <person name="Tomita M."/>
            <person name="Numata K."/>
            <person name="Arakawa K."/>
        </authorList>
    </citation>
    <scope>NUCLEOTIDE SEQUENCE [LARGE SCALE GENOMIC DNA]</scope>
</reference>
<protein>
    <submittedName>
        <fullName evidence="2">Uncharacterized protein</fullName>
    </submittedName>
</protein>
<dbReference type="Proteomes" id="UP000299102">
    <property type="component" value="Unassembled WGS sequence"/>
</dbReference>
<comment type="caution">
    <text evidence="2">The sequence shown here is derived from an EMBL/GenBank/DDBJ whole genome shotgun (WGS) entry which is preliminary data.</text>
</comment>
<feature type="region of interest" description="Disordered" evidence="1">
    <location>
        <begin position="99"/>
        <end position="124"/>
    </location>
</feature>
<dbReference type="EMBL" id="BGZK01000143">
    <property type="protein sequence ID" value="GBP22741.1"/>
    <property type="molecule type" value="Genomic_DNA"/>
</dbReference>
<name>A0A4C1U8R6_EUMVA</name>
<evidence type="ECO:0000313" key="2">
    <source>
        <dbReference type="EMBL" id="GBP22741.1"/>
    </source>
</evidence>
<organism evidence="2 3">
    <name type="scientific">Eumeta variegata</name>
    <name type="common">Bagworm moth</name>
    <name type="synonym">Eumeta japonica</name>
    <dbReference type="NCBI Taxonomy" id="151549"/>
    <lineage>
        <taxon>Eukaryota</taxon>
        <taxon>Metazoa</taxon>
        <taxon>Ecdysozoa</taxon>
        <taxon>Arthropoda</taxon>
        <taxon>Hexapoda</taxon>
        <taxon>Insecta</taxon>
        <taxon>Pterygota</taxon>
        <taxon>Neoptera</taxon>
        <taxon>Endopterygota</taxon>
        <taxon>Lepidoptera</taxon>
        <taxon>Glossata</taxon>
        <taxon>Ditrysia</taxon>
        <taxon>Tineoidea</taxon>
        <taxon>Psychidae</taxon>
        <taxon>Oiketicinae</taxon>
        <taxon>Eumeta</taxon>
    </lineage>
</organism>
<proteinExistence type="predicted"/>
<evidence type="ECO:0000313" key="3">
    <source>
        <dbReference type="Proteomes" id="UP000299102"/>
    </source>
</evidence>
<evidence type="ECO:0000256" key="1">
    <source>
        <dbReference type="SAM" id="MobiDB-lite"/>
    </source>
</evidence>
<accession>A0A4C1U8R6</accession>
<dbReference type="AlphaFoldDB" id="A0A4C1U8R6"/>
<sequence>MLLASFFFINSYFTSGSIRQSTTIGRDSTSVRFCRGRRAADTGPSGRFHLATRARGKTTRRGTLTRGTPRKNGRVLIRFSSDPVVKRDVIEFQKIGRPHDVVEPPAPRGRRRRRGARAEPFIGK</sequence>
<gene>
    <name evidence="2" type="ORF">EVAR_13531_1</name>
</gene>